<proteinExistence type="predicted"/>
<evidence type="ECO:0000259" key="3">
    <source>
        <dbReference type="Pfam" id="PF18413"/>
    </source>
</evidence>
<dbReference type="InterPro" id="IPR041079">
    <property type="entry name" value="Neuraminidase-like"/>
</dbReference>
<reference evidence="5" key="1">
    <citation type="journal article" date="2006" name="Appl. Environ. Microbiol.">
        <title>Occurrence of sep insecticidal toxin complex genes in Serratia spp. and Yersinia frederiksenii.</title>
        <authorList>
            <person name="Dodd S.J."/>
            <person name="Hurst M.R.H."/>
            <person name="Glare T.R."/>
            <person name="O'Callaghan M."/>
            <person name="Ronson C.W."/>
        </authorList>
    </citation>
    <scope>NUCLEOTIDE SEQUENCE</scope>
    <source>
        <strain evidence="5">49</strain>
        <plasmid evidence="5">pMYF1</plasmid>
    </source>
</reference>
<feature type="domain" description="Neuraminidase-like" evidence="3">
    <location>
        <begin position="1074"/>
        <end position="1196"/>
    </location>
</feature>
<keyword evidence="5" id="KW-0614">Plasmid</keyword>
<dbReference type="Pfam" id="PF03538">
    <property type="entry name" value="VRP1"/>
    <property type="match status" value="1"/>
</dbReference>
<dbReference type="InterPro" id="IPR046839">
    <property type="entry name" value="ABC_toxin_N"/>
</dbReference>
<gene>
    <name evidence="5" type="primary">tcYF1</name>
</gene>
<dbReference type="InterPro" id="IPR018003">
    <property type="entry name" value="Insecticidal_toxin/plasmid_vir"/>
</dbReference>
<accession>Q6XPA4</accession>
<keyword evidence="1" id="KW-0843">Virulence</keyword>
<dbReference type="Pfam" id="PF18413">
    <property type="entry name" value="Neuraminidase"/>
    <property type="match status" value="1"/>
</dbReference>
<organism evidence="5">
    <name type="scientific">Yersinia frederiksenii</name>
    <dbReference type="NCBI Taxonomy" id="29484"/>
    <lineage>
        <taxon>Bacteria</taxon>
        <taxon>Pseudomonadati</taxon>
        <taxon>Pseudomonadota</taxon>
        <taxon>Gammaproteobacteria</taxon>
        <taxon>Enterobacterales</taxon>
        <taxon>Yersiniaceae</taxon>
        <taxon>Yersinia</taxon>
    </lineage>
</organism>
<dbReference type="InterPro" id="IPR040840">
    <property type="entry name" value="TcA_TcB_BD"/>
</dbReference>
<dbReference type="Pfam" id="PF20220">
    <property type="entry name" value="ABC_toxin_N"/>
    <property type="match status" value="1"/>
</dbReference>
<reference evidence="5" key="2">
    <citation type="submission" date="2006-06" db="EMBL/GenBank/DDBJ databases">
        <authorList>
            <person name="Hurst M."/>
            <person name="O'Callaghan M."/>
        </authorList>
    </citation>
    <scope>NUCLEOTIDE SEQUENCE</scope>
    <source>
        <strain evidence="5">49</strain>
        <plasmid evidence="5">pMYF1</plasmid>
    </source>
</reference>
<dbReference type="Pfam" id="PF18276">
    <property type="entry name" value="TcA_TcB_BD"/>
    <property type="match status" value="2"/>
</dbReference>
<evidence type="ECO:0000256" key="1">
    <source>
        <dbReference type="ARBA" id="ARBA00023026"/>
    </source>
</evidence>
<geneLocation type="plasmid" evidence="5">
    <name>pMYF1</name>
</geneLocation>
<feature type="domain" description="Tc toxin complex TcA C-terminal TcB-binding" evidence="2">
    <location>
        <begin position="2293"/>
        <end position="2360"/>
    </location>
</feature>
<protein>
    <submittedName>
        <fullName evidence="5">Putative insecticidal toxin TcYF1</fullName>
    </submittedName>
</protein>
<feature type="domain" description="ABC toxin N-terminal" evidence="4">
    <location>
        <begin position="923"/>
        <end position="1040"/>
    </location>
</feature>
<evidence type="ECO:0000259" key="2">
    <source>
        <dbReference type="Pfam" id="PF18276"/>
    </source>
</evidence>
<feature type="domain" description="Tc toxin complex TcA C-terminal TcB-binding" evidence="2">
    <location>
        <begin position="2065"/>
        <end position="2195"/>
    </location>
</feature>
<name>Q6XPA4_YERFR</name>
<evidence type="ECO:0000313" key="5">
    <source>
        <dbReference type="EMBL" id="AAP48861.2"/>
    </source>
</evidence>
<evidence type="ECO:0000259" key="4">
    <source>
        <dbReference type="Pfam" id="PF20220"/>
    </source>
</evidence>
<sequence length="2363" mass="261389">MRRDIMYRTDDILEKLNIHNERQSEESVTAETLADFFSRSLSEVKKITGDNLSWGEVRYLYRQAQKEQKENRLTESRILARANPQSAGAARLGIRQAADTRSYDEWFGSRAERFTRPDSVASMFSPAAYQTELYREAKDLHPATSLYRLDNRRLDLAQLALSQSNMDEEITTLGLSSELLLRSIGGHENLNDGGVMELLAGYRQTGVTPYHRAYEAARQAILLQDPMLQAFSRNPDVAQLMDRASMLAIESDISPALYQILTEEITADNYAELWTKNFGDTAVSMFTDANYMTRYYDIDNDTLANLLSMASLGSSNNTIPTVLTGVSSPVSLACTVSALGEDNYRVNFTFLKPIIDYGYGIQIGTGGFGKYYFYDKDFSFLPGIEYSVDISIPKSEFTDNKLYFSIRTMNSISNGSIWNVNITLIETAADETLYLKLNKVLRLYKACGITPAELLQITSSLGDALTIDHAVLSKIFQVRYLMSHYQLDVARSLVLCNGTISDQAFSGETGLFTTLFNTPPLNGQQFSADDTALDLRSEAPEDAFRLNVLKRAFNVSASGLSTLWQLARGNSSAGFTCSADNIAALYRVKLLADIHDLSVGELAMLLSVSPYDKVAIDTLSDDELTQFLYQTTTWLMAQGWSVSDVFLMLTTAYSTLLTPEMQNLFATLRSGLSGRSFSSSDELSTAAAPLVAASTQLDSTDSAGAMLDWADVLQPEGLTLADFISLVITDAQPDEEQTARLAGFCQVLWQLSLIIRHTGLSTRELTLVVSLPGRFRAGLASLPHDLQTLRDLTRFHDTVNRCGSYAAEVLTALAAGELPFNLLATALEQDERDVSGALVQVRGDSEQDGGVFTTWKEVDQAEQWLDMSAVLSVTPSGLARLIALKYINVSDDNAPSYSEWLAVSGLLQSGLDSSLTATLSAALEESTSSALCAYYLRNLAPNMVSGRDDLFGYLLLDNQVSAQMKTTRIAEAIAGIQLYVNRILSGQERGADSTLLTRQFFTDWDMYNKRYSSWAGISELVYYPENYLEPTVRIGQNSMMDSLLQSVSQSSVNTDTVEDAFKNYLITFEQVVNLNTISGYHDYISMTQGASWYVGRNNTDQMEWYWRCANHSKIQERVMGALAWTGWTKNLSGMNPWSLVVCSQFSTSRLNVVLGRKRIQSADATEENTTVVQQGYTQKLAFLRYDDTWSAPVSFDITGQMQSPATLGMHVTCNPLSEELYCAFYPITGIPDIGNTVLVSVDSDMKLNTVSDNLIFQSIKHEFNTSTERFINNIFSDSSASYAISGTDSIDDATHSDILLLNSRVMSTVITDNSMSSWNPEFNIAASVSCFITNSSLVSDEYVNYFIMGGVEFERKNFYVAIWDRGPGGFIGVDVSNSKIYQVGKASDFVIHKTFSVSGVQGQIELNVHSGGKHLFGTLTDAMVAALLNGSTSITTSILNGATITASFGAVLPVVNANDLIDDITLTARMNGTEIKSWPSEEWYNRELNLQVGNNLFNTNALSFTVDTSDITDDEFDVTLTFTAVGENDAVLAARTVIMNVRRLINNDTPVIALRKNTRGAQYIRFTAGNDVALIRLNTLFARQLVDRANTGIDTILSMETQRLTEPALEEGSDVFMDFSGANALYFWELFYYTPMMVFQRLLQEQNFPEATRWLQYVWNPAGHVVNGMLQNYTWNVRPLEEDTSWNDSPLDSVDPDAVAQNEPMHYKVATFMRMLDLLIARGDAAYRLLERDTLNEARMWYVQALNLLGEEPYISFDADWSALTLGDAASEVTARSYQSALLAVRRQQGAPDVRTANSLTTLFLPQQNAVLKGYWQTLAQRLYNLRHNLSIDGQLLSLSVYATPAEPTALLNAAVSSAQGSSSLPVAVMPLYRFPVMLENARGQVSLLQQFGSTLLSITERQDAEALAELLQTQGSELILQGLRQQDNALAEIDADILALEESRMGAQARFEYYSRLYDADVNTGEKQAMDLYLSSSVLSASSQVLFMAGAAADMLPNIYGLAVGGSRYGALFNATAIGIQVSSDATRISADKISQSEMYRRRREDWEIQRDGAQSDVGTMDAQLAVMAVRREGAELQKTYMEMQQIQTQAQMAYLQSKFSNTALYSWLRGKLAALYYQFYDLTASRCLMAQSAYQWDRNSTTRFIQPGAWQGTYAGLLAGETLMLGLSRMEQAWLESDEREREVTRTVCLSEVYAGLAGDAAFVLADEVVGLVNGGTSSAGTATNGLKFADQQLQATLSLADLNIRSDYPSSLGFTRRIKQISVTLPALVGPYQDVRAMLSYGGSMVMPRGCNALAVSHGMNDSGQFQLDFNDSRWLPFEGIPVGDSGTLTLSFPDADGRQQAMLLSLSDIILHIRYTIIS</sequence>
<dbReference type="EMBL" id="AY220302">
    <property type="protein sequence ID" value="AAP48861.2"/>
    <property type="molecule type" value="Genomic_DNA"/>
</dbReference>